<organism evidence="1 2">
    <name type="scientific">Ancylomarina longa</name>
    <dbReference type="NCBI Taxonomy" id="2487017"/>
    <lineage>
        <taxon>Bacteria</taxon>
        <taxon>Pseudomonadati</taxon>
        <taxon>Bacteroidota</taxon>
        <taxon>Bacteroidia</taxon>
        <taxon>Marinilabiliales</taxon>
        <taxon>Marinifilaceae</taxon>
        <taxon>Ancylomarina</taxon>
    </lineage>
</organism>
<dbReference type="EMBL" id="RJJX01000005">
    <property type="protein sequence ID" value="RUT78908.1"/>
    <property type="molecule type" value="Genomic_DNA"/>
</dbReference>
<dbReference type="RefSeq" id="WP_127342965.1">
    <property type="nucleotide sequence ID" value="NZ_RJJX01000005.1"/>
</dbReference>
<proteinExistence type="predicted"/>
<evidence type="ECO:0000313" key="2">
    <source>
        <dbReference type="Proteomes" id="UP000282985"/>
    </source>
</evidence>
<dbReference type="AlphaFoldDB" id="A0A434AWL1"/>
<protein>
    <recommendedName>
        <fullName evidence="3">J domain-containing protein</fullName>
    </recommendedName>
</protein>
<keyword evidence="2" id="KW-1185">Reference proteome</keyword>
<comment type="caution">
    <text evidence="1">The sequence shown here is derived from an EMBL/GenBank/DDBJ whole genome shotgun (WGS) entry which is preliminary data.</text>
</comment>
<dbReference type="SUPFAM" id="SSF46565">
    <property type="entry name" value="Chaperone J-domain"/>
    <property type="match status" value="1"/>
</dbReference>
<sequence>MVEKNIPISNQIESEQLLLKEQIEALKFKLENIEQETTAFENFLRSKLIDELIEEQELSILYKKLKQAKKNKRLEQKKRGKKYKKNEGLTSIPKAKIEITSKVKQKEIKRLYREAMFYVHPDKFSMNNDKIELATEVTCKLIEIYQSGNLKELQIYHAQLLGGNDLHQIVDSKSEEIRITAQYSYLQNEKKKLLKLLEIARNKHTYRVFTEYENPQLFVNELIAYYADRISKLKKRTKRANKIN</sequence>
<dbReference type="OrthoDB" id="965484at2"/>
<dbReference type="Proteomes" id="UP000282985">
    <property type="component" value="Unassembled WGS sequence"/>
</dbReference>
<gene>
    <name evidence="1" type="ORF">DLK05_05330</name>
</gene>
<evidence type="ECO:0008006" key="3">
    <source>
        <dbReference type="Google" id="ProtNLM"/>
    </source>
</evidence>
<name>A0A434AWL1_9BACT</name>
<accession>A0A434AWL1</accession>
<reference evidence="1 2" key="1">
    <citation type="submission" date="2018-11" db="EMBL/GenBank/DDBJ databases">
        <title>Parancylomarina longa gen. nov., sp. nov., isolated from sediments of southern Okinawa.</title>
        <authorList>
            <person name="Fu T."/>
        </authorList>
    </citation>
    <scope>NUCLEOTIDE SEQUENCE [LARGE SCALE GENOMIC DNA]</scope>
    <source>
        <strain evidence="1 2">T3-2 S1-C</strain>
    </source>
</reference>
<dbReference type="Gene3D" id="1.10.287.110">
    <property type="entry name" value="DnaJ domain"/>
    <property type="match status" value="1"/>
</dbReference>
<dbReference type="InterPro" id="IPR036869">
    <property type="entry name" value="J_dom_sf"/>
</dbReference>
<evidence type="ECO:0000313" key="1">
    <source>
        <dbReference type="EMBL" id="RUT78908.1"/>
    </source>
</evidence>